<protein>
    <recommendedName>
        <fullName evidence="3">DUF1279 domain-containing protein</fullName>
    </recommendedName>
</protein>
<dbReference type="AlphaFoldDB" id="A0AAD2CIB0"/>
<dbReference type="EMBL" id="CAKOGP040000313">
    <property type="protein sequence ID" value="CAJ1933920.1"/>
    <property type="molecule type" value="Genomic_DNA"/>
</dbReference>
<name>A0AAD2CIB0_9STRA</name>
<accession>A0AAD2CIB0</accession>
<keyword evidence="2" id="KW-0472">Membrane</keyword>
<dbReference type="InterPro" id="IPR045866">
    <property type="entry name" value="FAM210A/B-like"/>
</dbReference>
<evidence type="ECO:0000259" key="3">
    <source>
        <dbReference type="Pfam" id="PF06916"/>
    </source>
</evidence>
<dbReference type="Pfam" id="PF06916">
    <property type="entry name" value="FAM210A-B_dom"/>
    <property type="match status" value="1"/>
</dbReference>
<sequence length="223" mass="24833">MMMRTTTRAATRRAGYTQFRVPLSPSWLQNGLIHLPSRNEEYTKHQAIEIPRIALPARYFSSTTNNSSADRGEKKMTMKERGKNARNAGKKGAKAVGEMFRRYGPIFVGTYLTVYGATLGSIFLAIESGLVDPAYVLMKVSSTSAEAKSTGDVIIELLDHYSWTRPAVPILEKHPEFANLGVAWVATKFTEPLRLAITFPVVPRVSRAVGWTKPEEEEEDPKA</sequence>
<dbReference type="PANTHER" id="PTHR21377">
    <property type="entry name" value="PROTEIN FAM210B, MITOCHONDRIAL"/>
    <property type="match status" value="1"/>
</dbReference>
<feature type="region of interest" description="Disordered" evidence="1">
    <location>
        <begin position="63"/>
        <end position="90"/>
    </location>
</feature>
<keyword evidence="2" id="KW-1133">Transmembrane helix</keyword>
<evidence type="ECO:0000313" key="5">
    <source>
        <dbReference type="Proteomes" id="UP001295423"/>
    </source>
</evidence>
<reference evidence="4" key="1">
    <citation type="submission" date="2023-08" db="EMBL/GenBank/DDBJ databases">
        <authorList>
            <person name="Audoor S."/>
            <person name="Bilcke G."/>
        </authorList>
    </citation>
    <scope>NUCLEOTIDE SEQUENCE</scope>
</reference>
<dbReference type="InterPro" id="IPR009688">
    <property type="entry name" value="FAM210A/B-like_dom"/>
</dbReference>
<proteinExistence type="predicted"/>
<organism evidence="4 5">
    <name type="scientific">Cylindrotheca closterium</name>
    <dbReference type="NCBI Taxonomy" id="2856"/>
    <lineage>
        <taxon>Eukaryota</taxon>
        <taxon>Sar</taxon>
        <taxon>Stramenopiles</taxon>
        <taxon>Ochrophyta</taxon>
        <taxon>Bacillariophyta</taxon>
        <taxon>Bacillariophyceae</taxon>
        <taxon>Bacillariophycidae</taxon>
        <taxon>Bacillariales</taxon>
        <taxon>Bacillariaceae</taxon>
        <taxon>Cylindrotheca</taxon>
    </lineage>
</organism>
<evidence type="ECO:0000313" key="4">
    <source>
        <dbReference type="EMBL" id="CAJ1933920.1"/>
    </source>
</evidence>
<dbReference type="Proteomes" id="UP001295423">
    <property type="component" value="Unassembled WGS sequence"/>
</dbReference>
<feature type="domain" description="DUF1279" evidence="3">
    <location>
        <begin position="98"/>
        <end position="203"/>
    </location>
</feature>
<gene>
    <name evidence="4" type="ORF">CYCCA115_LOCUS3520</name>
</gene>
<feature type="transmembrane region" description="Helical" evidence="2">
    <location>
        <begin position="106"/>
        <end position="126"/>
    </location>
</feature>
<feature type="compositionally biased region" description="Basic and acidic residues" evidence="1">
    <location>
        <begin position="70"/>
        <end position="83"/>
    </location>
</feature>
<evidence type="ECO:0000256" key="2">
    <source>
        <dbReference type="SAM" id="Phobius"/>
    </source>
</evidence>
<evidence type="ECO:0000256" key="1">
    <source>
        <dbReference type="SAM" id="MobiDB-lite"/>
    </source>
</evidence>
<keyword evidence="5" id="KW-1185">Reference proteome</keyword>
<dbReference type="PANTHER" id="PTHR21377:SF18">
    <property type="entry name" value="DUF1279 DOMAIN-CONTAINING PROTEIN"/>
    <property type="match status" value="1"/>
</dbReference>
<keyword evidence="2" id="KW-0812">Transmembrane</keyword>
<dbReference type="GO" id="GO:0005739">
    <property type="term" value="C:mitochondrion"/>
    <property type="evidence" value="ECO:0007669"/>
    <property type="project" value="TreeGrafter"/>
</dbReference>
<comment type="caution">
    <text evidence="4">The sequence shown here is derived from an EMBL/GenBank/DDBJ whole genome shotgun (WGS) entry which is preliminary data.</text>
</comment>